<evidence type="ECO:0000313" key="13">
    <source>
        <dbReference type="EMBL" id="KAH3666640.1"/>
    </source>
</evidence>
<evidence type="ECO:0000256" key="9">
    <source>
        <dbReference type="ARBA" id="ARBA00023136"/>
    </source>
</evidence>
<feature type="transmembrane region" description="Helical" evidence="11">
    <location>
        <begin position="1479"/>
        <end position="1498"/>
    </location>
</feature>
<dbReference type="GO" id="GO:0140359">
    <property type="term" value="F:ABC-type transporter activity"/>
    <property type="evidence" value="ECO:0007669"/>
    <property type="project" value="InterPro"/>
</dbReference>
<dbReference type="CDD" id="cd03233">
    <property type="entry name" value="ABCG_PDR_domain1"/>
    <property type="match status" value="1"/>
</dbReference>
<dbReference type="InterPro" id="IPR029481">
    <property type="entry name" value="ABC_trans_N"/>
</dbReference>
<dbReference type="InterPro" id="IPR017871">
    <property type="entry name" value="ABC_transporter-like_CS"/>
</dbReference>
<feature type="domain" description="ABC transporter" evidence="12">
    <location>
        <begin position="176"/>
        <end position="427"/>
    </location>
</feature>
<dbReference type="GO" id="GO:0016887">
    <property type="term" value="F:ATP hydrolysis activity"/>
    <property type="evidence" value="ECO:0007669"/>
    <property type="project" value="InterPro"/>
</dbReference>
<evidence type="ECO:0000256" key="10">
    <source>
        <dbReference type="SAM" id="MobiDB-lite"/>
    </source>
</evidence>
<reference evidence="13" key="2">
    <citation type="submission" date="2021-01" db="EMBL/GenBank/DDBJ databases">
        <authorList>
            <person name="Schikora-Tamarit M.A."/>
        </authorList>
    </citation>
    <scope>NUCLEOTIDE SEQUENCE</scope>
    <source>
        <strain evidence="13">CBS6341</strain>
    </source>
</reference>
<evidence type="ECO:0000256" key="4">
    <source>
        <dbReference type="ARBA" id="ARBA00022692"/>
    </source>
</evidence>
<evidence type="ECO:0000256" key="5">
    <source>
        <dbReference type="ARBA" id="ARBA00022737"/>
    </source>
</evidence>
<feature type="transmembrane region" description="Helical" evidence="11">
    <location>
        <begin position="673"/>
        <end position="693"/>
    </location>
</feature>
<keyword evidence="5" id="KW-0677">Repeat</keyword>
<dbReference type="InterPro" id="IPR013525">
    <property type="entry name" value="ABC2_TM"/>
</dbReference>
<keyword evidence="3" id="KW-0813">Transport</keyword>
<comment type="caution">
    <text evidence="13">The sequence shown here is derived from an EMBL/GenBank/DDBJ whole genome shotgun (WGS) entry which is preliminary data.</text>
</comment>
<dbReference type="SMART" id="SM00382">
    <property type="entry name" value="AAA"/>
    <property type="match status" value="2"/>
</dbReference>
<evidence type="ECO:0000256" key="8">
    <source>
        <dbReference type="ARBA" id="ARBA00022989"/>
    </source>
</evidence>
<dbReference type="Pfam" id="PF06422">
    <property type="entry name" value="PDR_CDR"/>
    <property type="match status" value="1"/>
</dbReference>
<proteinExistence type="inferred from homology"/>
<dbReference type="PROSITE" id="PS50893">
    <property type="entry name" value="ABC_TRANSPORTER_2"/>
    <property type="match status" value="2"/>
</dbReference>
<dbReference type="InterPro" id="IPR034001">
    <property type="entry name" value="ABCG_PDR_1"/>
</dbReference>
<dbReference type="Pfam" id="PF14510">
    <property type="entry name" value="ABC_trans_N"/>
    <property type="match status" value="1"/>
</dbReference>
<comment type="subcellular location">
    <subcellularLocation>
        <location evidence="1">Membrane</location>
        <topology evidence="1">Multi-pass membrane protein</topology>
    </subcellularLocation>
</comment>
<dbReference type="OrthoDB" id="245989at2759"/>
<dbReference type="InterPro" id="IPR003439">
    <property type="entry name" value="ABC_transporter-like_ATP-bd"/>
</dbReference>
<dbReference type="Pfam" id="PF00005">
    <property type="entry name" value="ABC_tran"/>
    <property type="match status" value="2"/>
</dbReference>
<reference evidence="13" key="1">
    <citation type="journal article" date="2021" name="Open Biol.">
        <title>Shared evolutionary footprints suggest mitochondrial oxidative damage underlies multiple complex I losses in fungi.</title>
        <authorList>
            <person name="Schikora-Tamarit M.A."/>
            <person name="Marcet-Houben M."/>
            <person name="Nosek J."/>
            <person name="Gabaldon T."/>
        </authorList>
    </citation>
    <scope>NUCLEOTIDE SEQUENCE</scope>
    <source>
        <strain evidence="13">CBS6341</strain>
    </source>
</reference>
<dbReference type="GO" id="GO:0016020">
    <property type="term" value="C:membrane"/>
    <property type="evidence" value="ECO:0007669"/>
    <property type="project" value="UniProtKB-SubCell"/>
</dbReference>
<feature type="transmembrane region" description="Helical" evidence="11">
    <location>
        <begin position="646"/>
        <end position="667"/>
    </location>
</feature>
<dbReference type="InterPro" id="IPR027417">
    <property type="entry name" value="P-loop_NTPase"/>
</dbReference>
<dbReference type="PANTHER" id="PTHR19241">
    <property type="entry name" value="ATP-BINDING CASSETTE TRANSPORTER"/>
    <property type="match status" value="1"/>
</dbReference>
<feature type="transmembrane region" description="Helical" evidence="11">
    <location>
        <begin position="1211"/>
        <end position="1231"/>
    </location>
</feature>
<dbReference type="EMBL" id="JAEUBF010001421">
    <property type="protein sequence ID" value="KAH3666640.1"/>
    <property type="molecule type" value="Genomic_DNA"/>
</dbReference>
<keyword evidence="8 11" id="KW-1133">Transmembrane helix</keyword>
<evidence type="ECO:0000256" key="2">
    <source>
        <dbReference type="ARBA" id="ARBA00006012"/>
    </source>
</evidence>
<dbReference type="InterPro" id="IPR010929">
    <property type="entry name" value="PDR_CDR_ABC"/>
</dbReference>
<feature type="region of interest" description="Disordered" evidence="10">
    <location>
        <begin position="60"/>
        <end position="84"/>
    </location>
</feature>
<gene>
    <name evidence="13" type="ORF">WICMUC_005567</name>
</gene>
<dbReference type="GO" id="GO:0005524">
    <property type="term" value="F:ATP binding"/>
    <property type="evidence" value="ECO:0007669"/>
    <property type="project" value="UniProtKB-KW"/>
</dbReference>
<dbReference type="Proteomes" id="UP000769528">
    <property type="component" value="Unassembled WGS sequence"/>
</dbReference>
<evidence type="ECO:0000256" key="6">
    <source>
        <dbReference type="ARBA" id="ARBA00022741"/>
    </source>
</evidence>
<keyword evidence="7" id="KW-0067">ATP-binding</keyword>
<dbReference type="FunFam" id="3.40.50.300:FF:000054">
    <property type="entry name" value="ABC multidrug transporter atrF"/>
    <property type="match status" value="1"/>
</dbReference>
<keyword evidence="4 11" id="KW-0812">Transmembrane</keyword>
<dbReference type="PROSITE" id="PS00211">
    <property type="entry name" value="ABC_TRANSPORTER_1"/>
    <property type="match status" value="1"/>
</dbReference>
<dbReference type="Pfam" id="PF01061">
    <property type="entry name" value="ABC2_membrane"/>
    <property type="match status" value="2"/>
</dbReference>
<comment type="similarity">
    <text evidence="2">Belongs to the ABC transporter superfamily. ABCG family. PDR (TC 3.A.1.205) subfamily.</text>
</comment>
<feature type="transmembrane region" description="Helical" evidence="11">
    <location>
        <begin position="568"/>
        <end position="590"/>
    </location>
</feature>
<evidence type="ECO:0000256" key="11">
    <source>
        <dbReference type="SAM" id="Phobius"/>
    </source>
</evidence>
<dbReference type="InterPro" id="IPR034003">
    <property type="entry name" value="ABCG_PDR_2"/>
</dbReference>
<evidence type="ECO:0000259" key="12">
    <source>
        <dbReference type="PROSITE" id="PS50893"/>
    </source>
</evidence>
<feature type="transmembrane region" description="Helical" evidence="11">
    <location>
        <begin position="781"/>
        <end position="802"/>
    </location>
</feature>
<feature type="domain" description="ABC transporter" evidence="12">
    <location>
        <begin position="874"/>
        <end position="1116"/>
    </location>
</feature>
<feature type="transmembrane region" description="Helical" evidence="11">
    <location>
        <begin position="1326"/>
        <end position="1348"/>
    </location>
</feature>
<sequence>MSSSQVIPGTLISTGIDNGNDTNNNNDTIVNVDGDDFIVIDDDDATEMEEIARIVTNSPNSTQVEETKNYENPNNTIISNPTSNKTHSRNNILLKLENLSKILGSKTAKESNEGFSTIDPIDFDFHKILQSYLKSATEQGIHLRSTGVIFKNLTTIGIDAESSFATTSTDVLLAPLKIFAKFKEWRNTKTRKIIQNISGIVKPGELCLVLGRPGSGCSTLLKSIAGEQDQFIKVEGEINYDGIPQHEMMKKYKSDVIYNGELEFHYPHLTVDQTLRFAIACKTPHTRVNNTTRDQYIKAERDLLATIFGLTHTYNTKVGNDFIRGVSGGERKRVSIAEAMACKATVYCWDNATRGLDSSTALEYAEAIRTSTNLTKSVALVTIYQAGDNIYEKFDKVLILYEGREVYFGPAQNAKKYFENMGFQCPSRQAIAEYLTAVTDPQGRFPKPGYENKVPRTAEEFETYWHNSLEYLNLTTDINNYESNTKIDDTRDLYNKSLAQEKMRVHNRYTITFLEQLKLLTVRGVQRISGDRTYTIIHNAAAIFQALVLGSMYWNTPNSTAGAFSRGGVLFFSLLYFSLMGLAGIAGQFNERPILLKQKSYSLFHPGAETLGSLIANLPFKLLSIICFFIPIYFLSNLARDAGKFFLNLLFLIVTSESITGLFQMVASLSQSFTSANAIAGLLVIMIAIYNGYMVQLKSMHPWFKWISYINPVRYGYENLMAVEFHGRKMDCQTSLVPSGPGYNFGLQFQSCAFVGSKAGQDWVSGNDYIEIQYSYKYDHIWRNFGIIVAFLVFFTVVTAVATEYKRPVKGGGDHLYFKKSRLLAKKKLLPRYSRSHNDVESGEATTVKTEDYDDDYGNSTEEIFEDLKSTGIFAWKNVDYVIPYKGSTRKLLDDINGYVKPGTLTALMGESGAGKTTLLNVLSHRVDFGTITGDFLVNGKPLDMSFRRSTGYVQQQDLHIEELTVRESLRFAARLRRPASVPDEEKLDYVEKIIKVLGMQSYSEAIVGTLGAGLNVEQRKKLSIGVELVAKPSLLLFLDEPTSGLDSQSAWAIVALLKKLAASGQSILCTIHQPSATLFESFDRLLMLKKGGKTVYFGDIGHNSRTILDYFERNGSRHCGHDENPAEYILEAIGAGATASIKTDWYDIWTKSPEYKNIVNEVDELITRQYEENEDLNNKELHAKFAMPYKKQLRYVIIRTATQLYRDPNYIFSKLVLFIFGGLFIGFTFWNLNDSVLGLQSAMFATFMSIVISAPAMNQIQSRAIDSRELFEVRESNSNTFHWSALLFAQFINEMPYHLLLGAIFFCCMYFPMGIFREASRAGVYYLNYGIIFQMFYVSLGLLVIYISPNLASSAVIGGLLLSMLIAFCGVVQPLKLMPGFWHFMYKVSPYTYLIQNFVSIVIHEKPVVCAEDEITIFDSPNGLSCYQYAQPFVNAVHGYLINPNATSACEYCVYSVGDQFLATVGIKFGYIWRNFGFLWAYISFDLIAMCVVYYIFRVVKFSPIKLIKGKLDSFRHKDKKTHS</sequence>
<dbReference type="InterPro" id="IPR043926">
    <property type="entry name" value="ABCG_dom"/>
</dbReference>
<dbReference type="Gene3D" id="3.40.50.300">
    <property type="entry name" value="P-loop containing nucleotide triphosphate hydrolases"/>
    <property type="match status" value="2"/>
</dbReference>
<feature type="transmembrane region" description="Helical" evidence="11">
    <location>
        <begin position="610"/>
        <end position="634"/>
    </location>
</feature>
<dbReference type="SUPFAM" id="SSF52540">
    <property type="entry name" value="P-loop containing nucleoside triphosphate hydrolases"/>
    <property type="match status" value="2"/>
</dbReference>
<name>A0A9P8P7W1_9ASCO</name>
<keyword evidence="14" id="KW-1185">Reference proteome</keyword>
<evidence type="ECO:0000256" key="3">
    <source>
        <dbReference type="ARBA" id="ARBA00022448"/>
    </source>
</evidence>
<dbReference type="InterPro" id="IPR003593">
    <property type="entry name" value="AAA+_ATPase"/>
</dbReference>
<feature type="transmembrane region" description="Helical" evidence="11">
    <location>
        <begin position="1354"/>
        <end position="1376"/>
    </location>
</feature>
<feature type="transmembrane region" description="Helical" evidence="11">
    <location>
        <begin position="1296"/>
        <end position="1314"/>
    </location>
</feature>
<keyword evidence="9 11" id="KW-0472">Membrane</keyword>
<accession>A0A9P8P7W1</accession>
<protein>
    <recommendedName>
        <fullName evidence="12">ABC transporter domain-containing protein</fullName>
    </recommendedName>
</protein>
<evidence type="ECO:0000256" key="7">
    <source>
        <dbReference type="ARBA" id="ARBA00022840"/>
    </source>
</evidence>
<dbReference type="Pfam" id="PF19055">
    <property type="entry name" value="ABC2_membrane_7"/>
    <property type="match status" value="1"/>
</dbReference>
<feature type="transmembrane region" description="Helical" evidence="11">
    <location>
        <begin position="536"/>
        <end position="556"/>
    </location>
</feature>
<feature type="transmembrane region" description="Helical" evidence="11">
    <location>
        <begin position="1238"/>
        <end position="1258"/>
    </location>
</feature>
<evidence type="ECO:0000256" key="1">
    <source>
        <dbReference type="ARBA" id="ARBA00004141"/>
    </source>
</evidence>
<dbReference type="CDD" id="cd03232">
    <property type="entry name" value="ABCG_PDR_domain2"/>
    <property type="match status" value="1"/>
</dbReference>
<evidence type="ECO:0000313" key="14">
    <source>
        <dbReference type="Proteomes" id="UP000769528"/>
    </source>
</evidence>
<organism evidence="13 14">
    <name type="scientific">Wickerhamomyces mucosus</name>
    <dbReference type="NCBI Taxonomy" id="1378264"/>
    <lineage>
        <taxon>Eukaryota</taxon>
        <taxon>Fungi</taxon>
        <taxon>Dikarya</taxon>
        <taxon>Ascomycota</taxon>
        <taxon>Saccharomycotina</taxon>
        <taxon>Saccharomycetes</taxon>
        <taxon>Phaffomycetales</taxon>
        <taxon>Wickerhamomycetaceae</taxon>
        <taxon>Wickerhamomyces</taxon>
    </lineage>
</organism>
<keyword evidence="6" id="KW-0547">Nucleotide-binding</keyword>